<evidence type="ECO:0000313" key="2">
    <source>
        <dbReference type="EMBL" id="NUB45825.1"/>
    </source>
</evidence>
<evidence type="ECO:0000256" key="1">
    <source>
        <dbReference type="ARBA" id="ARBA00006484"/>
    </source>
</evidence>
<dbReference type="PANTHER" id="PTHR42760">
    <property type="entry name" value="SHORT-CHAIN DEHYDROGENASES/REDUCTASES FAMILY MEMBER"/>
    <property type="match status" value="1"/>
</dbReference>
<dbReference type="FunFam" id="3.40.50.720:FF:000084">
    <property type="entry name" value="Short-chain dehydrogenase reductase"/>
    <property type="match status" value="1"/>
</dbReference>
<protein>
    <submittedName>
        <fullName evidence="2">SDR family oxidoreductase</fullName>
    </submittedName>
</protein>
<keyword evidence="3" id="KW-1185">Reference proteome</keyword>
<dbReference type="Gene3D" id="3.40.50.720">
    <property type="entry name" value="NAD(P)-binding Rossmann-like Domain"/>
    <property type="match status" value="1"/>
</dbReference>
<dbReference type="RefSeq" id="WP_152827758.1">
    <property type="nucleotide sequence ID" value="NZ_WHUT02000009.1"/>
</dbReference>
<reference evidence="2" key="1">
    <citation type="submission" date="2020-05" db="EMBL/GenBank/DDBJ databases">
        <title>Fertoebacter nigrum gen. nov., sp. nov., a new member of the family Rhodobacteraceae.</title>
        <authorList>
            <person name="Szuroczki S."/>
            <person name="Abbaszade G."/>
            <person name="Buni D."/>
            <person name="Schumann P."/>
            <person name="Toth E."/>
        </authorList>
    </citation>
    <scope>NUCLEOTIDE SEQUENCE</scope>
    <source>
        <strain evidence="2">RG-N-1a</strain>
    </source>
</reference>
<dbReference type="NCBIfam" id="NF005559">
    <property type="entry name" value="PRK07231.1"/>
    <property type="match status" value="1"/>
</dbReference>
<dbReference type="PRINTS" id="PR00080">
    <property type="entry name" value="SDRFAMILY"/>
</dbReference>
<dbReference type="Proteomes" id="UP000484076">
    <property type="component" value="Unassembled WGS sequence"/>
</dbReference>
<dbReference type="EMBL" id="WHUT02000009">
    <property type="protein sequence ID" value="NUB45825.1"/>
    <property type="molecule type" value="Genomic_DNA"/>
</dbReference>
<dbReference type="PRINTS" id="PR00081">
    <property type="entry name" value="GDHRDH"/>
</dbReference>
<dbReference type="SUPFAM" id="SSF51735">
    <property type="entry name" value="NAD(P)-binding Rossmann-fold domains"/>
    <property type="match status" value="1"/>
</dbReference>
<organism evidence="2 3">
    <name type="scientific">Fertoeibacter niger</name>
    <dbReference type="NCBI Taxonomy" id="2656921"/>
    <lineage>
        <taxon>Bacteria</taxon>
        <taxon>Pseudomonadati</taxon>
        <taxon>Pseudomonadota</taxon>
        <taxon>Alphaproteobacteria</taxon>
        <taxon>Rhodobacterales</taxon>
        <taxon>Paracoccaceae</taxon>
        <taxon>Fertoeibacter</taxon>
    </lineage>
</organism>
<sequence length="253" mass="26124">MKTASDGAALAVPQPLAGKVAVVTGATGGLGRSIAKAFADAGANVVLVARDAAALGVLADEIGPTSSTMPVDLGNLSTLSELLGSLRRVDILVNNAGTNRPMPFEQVTSEDFDHLMNLNLRGAFFAAQAVLDSMPRGGVILNIGSQMGHVGAKNRTVYCATKHGLEGLTKALAVELAPRGIRVVSLAPTFVETPMTRPMFADATFRDEVLSRIPMGQLGQPEDIAAAAVFLASDAARMVTGTSLLIDGGWTAQ</sequence>
<proteinExistence type="inferred from homology"/>
<accession>A0A8X8KQ52</accession>
<dbReference type="InterPro" id="IPR002347">
    <property type="entry name" value="SDR_fam"/>
</dbReference>
<dbReference type="InterPro" id="IPR020904">
    <property type="entry name" value="Sc_DH/Rdtase_CS"/>
</dbReference>
<dbReference type="Pfam" id="PF13561">
    <property type="entry name" value="adh_short_C2"/>
    <property type="match status" value="1"/>
</dbReference>
<dbReference type="GO" id="GO:0016616">
    <property type="term" value="F:oxidoreductase activity, acting on the CH-OH group of donors, NAD or NADP as acceptor"/>
    <property type="evidence" value="ECO:0007669"/>
    <property type="project" value="TreeGrafter"/>
</dbReference>
<dbReference type="PROSITE" id="PS00061">
    <property type="entry name" value="ADH_SHORT"/>
    <property type="match status" value="1"/>
</dbReference>
<comment type="caution">
    <text evidence="2">The sequence shown here is derived from an EMBL/GenBank/DDBJ whole genome shotgun (WGS) entry which is preliminary data.</text>
</comment>
<comment type="similarity">
    <text evidence="1">Belongs to the short-chain dehydrogenases/reductases (SDR) family.</text>
</comment>
<gene>
    <name evidence="2" type="ORF">GEU84_015605</name>
</gene>
<dbReference type="AlphaFoldDB" id="A0A8X8KQ52"/>
<name>A0A8X8KQ52_9RHOB</name>
<evidence type="ECO:0000313" key="3">
    <source>
        <dbReference type="Proteomes" id="UP000484076"/>
    </source>
</evidence>
<dbReference type="CDD" id="cd05233">
    <property type="entry name" value="SDR_c"/>
    <property type="match status" value="1"/>
</dbReference>
<dbReference type="InterPro" id="IPR036291">
    <property type="entry name" value="NAD(P)-bd_dom_sf"/>
</dbReference>